<dbReference type="SMART" id="SM00696">
    <property type="entry name" value="DM9"/>
    <property type="match status" value="1"/>
</dbReference>
<gene>
    <name evidence="2" type="ORF">GSI_14209</name>
</gene>
<dbReference type="AlphaFoldDB" id="A0A2G8RSG5"/>
<protein>
    <submittedName>
        <fullName evidence="2">Uncharacterized protein</fullName>
    </submittedName>
</protein>
<feature type="compositionally biased region" description="Pro residues" evidence="1">
    <location>
        <begin position="11"/>
        <end position="23"/>
    </location>
</feature>
<dbReference type="PANTHER" id="PTHR31649">
    <property type="entry name" value="AGAP009604-PA"/>
    <property type="match status" value="1"/>
</dbReference>
<dbReference type="Pfam" id="PF11901">
    <property type="entry name" value="DM9"/>
    <property type="match status" value="1"/>
</dbReference>
<dbReference type="PANTHER" id="PTHR31649:SF1">
    <property type="entry name" value="FARNESOIC ACID O-METHYL TRANSFERASE DOMAIN-CONTAINING PROTEIN"/>
    <property type="match status" value="1"/>
</dbReference>
<name>A0A2G8RSG5_9APHY</name>
<feature type="region of interest" description="Disordered" evidence="1">
    <location>
        <begin position="1"/>
        <end position="83"/>
    </location>
</feature>
<dbReference type="EMBL" id="AYKW01000067">
    <property type="protein sequence ID" value="PIL24455.1"/>
    <property type="molecule type" value="Genomic_DNA"/>
</dbReference>
<accession>A0A2G8RSG5</accession>
<evidence type="ECO:0000313" key="2">
    <source>
        <dbReference type="EMBL" id="PIL24455.1"/>
    </source>
</evidence>
<dbReference type="OrthoDB" id="2142040at2759"/>
<dbReference type="InterPro" id="IPR006616">
    <property type="entry name" value="DM9_repeat"/>
</dbReference>
<evidence type="ECO:0000256" key="1">
    <source>
        <dbReference type="SAM" id="MobiDB-lite"/>
    </source>
</evidence>
<feature type="compositionally biased region" description="Pro residues" evidence="1">
    <location>
        <begin position="30"/>
        <end position="40"/>
    </location>
</feature>
<dbReference type="Proteomes" id="UP000230002">
    <property type="component" value="Unassembled WGS sequence"/>
</dbReference>
<proteinExistence type="predicted"/>
<evidence type="ECO:0000313" key="3">
    <source>
        <dbReference type="Proteomes" id="UP000230002"/>
    </source>
</evidence>
<sequence length="209" mass="22552">MPIPQAHAPQMPLPPLIPHPYPPADLASPQPIPRTQPIPPSHASSTPPHAPTRDVASLRVPLPRTGPSFPWARAGSAPTSDQDRSPVFLGVAAFRNGMHPCKIRPNCSPMTWVSYGGKEYPHTGAAYLLPFDRSTMEWVPASDGRVPPGRTPVDGGFEQVGGQRLFHALALVQGVKVPGKTGTHIHGANVPFGNREVQVPSYEILCWRD</sequence>
<keyword evidence="3" id="KW-1185">Reference proteome</keyword>
<organism evidence="2 3">
    <name type="scientific">Ganoderma sinense ZZ0214-1</name>
    <dbReference type="NCBI Taxonomy" id="1077348"/>
    <lineage>
        <taxon>Eukaryota</taxon>
        <taxon>Fungi</taxon>
        <taxon>Dikarya</taxon>
        <taxon>Basidiomycota</taxon>
        <taxon>Agaricomycotina</taxon>
        <taxon>Agaricomycetes</taxon>
        <taxon>Polyporales</taxon>
        <taxon>Polyporaceae</taxon>
        <taxon>Ganoderma</taxon>
    </lineage>
</organism>
<reference evidence="2 3" key="1">
    <citation type="journal article" date="2015" name="Sci. Rep.">
        <title>Chromosome-level genome map provides insights into diverse defense mechanisms in the medicinal fungus Ganoderma sinense.</title>
        <authorList>
            <person name="Zhu Y."/>
            <person name="Xu J."/>
            <person name="Sun C."/>
            <person name="Zhou S."/>
            <person name="Xu H."/>
            <person name="Nelson D.R."/>
            <person name="Qian J."/>
            <person name="Song J."/>
            <person name="Luo H."/>
            <person name="Xiang L."/>
            <person name="Li Y."/>
            <person name="Xu Z."/>
            <person name="Ji A."/>
            <person name="Wang L."/>
            <person name="Lu S."/>
            <person name="Hayward A."/>
            <person name="Sun W."/>
            <person name="Li X."/>
            <person name="Schwartz D.C."/>
            <person name="Wang Y."/>
            <person name="Chen S."/>
        </authorList>
    </citation>
    <scope>NUCLEOTIDE SEQUENCE [LARGE SCALE GENOMIC DNA]</scope>
    <source>
        <strain evidence="2 3">ZZ0214-1</strain>
    </source>
</reference>
<comment type="caution">
    <text evidence="2">The sequence shown here is derived from an EMBL/GenBank/DDBJ whole genome shotgun (WGS) entry which is preliminary data.</text>
</comment>